<dbReference type="InterPro" id="IPR036890">
    <property type="entry name" value="HATPase_C_sf"/>
</dbReference>
<keyword evidence="10 14" id="KW-1133">Transmembrane helix</keyword>
<evidence type="ECO:0000313" key="16">
    <source>
        <dbReference type="EMBL" id="KFN88809.1"/>
    </source>
</evidence>
<evidence type="ECO:0000256" key="11">
    <source>
        <dbReference type="ARBA" id="ARBA00023012"/>
    </source>
</evidence>
<dbReference type="Pfam" id="PF02518">
    <property type="entry name" value="HATPase_c"/>
    <property type="match status" value="1"/>
</dbReference>
<evidence type="ECO:0000256" key="12">
    <source>
        <dbReference type="ARBA" id="ARBA00023136"/>
    </source>
</evidence>
<keyword evidence="8 13" id="KW-0418">Kinase</keyword>
<dbReference type="AlphaFoldDB" id="A0A091BVP7"/>
<name>A0A091BVP7_STREI</name>
<evidence type="ECO:0000256" key="13">
    <source>
        <dbReference type="PIRNR" id="PIRNR037431"/>
    </source>
</evidence>
<keyword evidence="7 13" id="KW-0547">Nucleotide-binding</keyword>
<dbReference type="InterPro" id="IPR011712">
    <property type="entry name" value="Sig_transdc_His_kin_sub3_dim/P"/>
</dbReference>
<comment type="subcellular location">
    <subcellularLocation>
        <location evidence="2 13">Cell membrane</location>
        <topology evidence="2 13">Multi-pass membrane protein</topology>
    </subcellularLocation>
</comment>
<dbReference type="RefSeq" id="WP_039695887.1">
    <property type="nucleotide sequence ID" value="NZ_AUZH01000001.1"/>
</dbReference>
<feature type="transmembrane region" description="Helical" evidence="14">
    <location>
        <begin position="12"/>
        <end position="31"/>
    </location>
</feature>
<evidence type="ECO:0000256" key="3">
    <source>
        <dbReference type="ARBA" id="ARBA00022475"/>
    </source>
</evidence>
<evidence type="ECO:0000256" key="4">
    <source>
        <dbReference type="ARBA" id="ARBA00022553"/>
    </source>
</evidence>
<dbReference type="EC" id="2.7.13.3" evidence="13"/>
<evidence type="ECO:0000256" key="6">
    <source>
        <dbReference type="ARBA" id="ARBA00022692"/>
    </source>
</evidence>
<protein>
    <recommendedName>
        <fullName evidence="13">Sensor histidine kinase</fullName>
        <ecNumber evidence="13">2.7.13.3</ecNumber>
    </recommendedName>
</protein>
<evidence type="ECO:0000256" key="1">
    <source>
        <dbReference type="ARBA" id="ARBA00000085"/>
    </source>
</evidence>
<evidence type="ECO:0000256" key="2">
    <source>
        <dbReference type="ARBA" id="ARBA00004651"/>
    </source>
</evidence>
<evidence type="ECO:0000259" key="15">
    <source>
        <dbReference type="PROSITE" id="PS50109"/>
    </source>
</evidence>
<dbReference type="PANTHER" id="PTHR24421">
    <property type="entry name" value="NITRATE/NITRITE SENSOR PROTEIN NARX-RELATED"/>
    <property type="match status" value="1"/>
</dbReference>
<evidence type="ECO:0000256" key="10">
    <source>
        <dbReference type="ARBA" id="ARBA00022989"/>
    </source>
</evidence>
<reference evidence="16 17" key="1">
    <citation type="journal article" date="2014" name="Genome Announc.">
        <title>Draft Genome Sequences of Streptococcus bovis Strains ATCC 33317 and JB1.</title>
        <authorList>
            <person name="Benahmed F.H."/>
            <person name="Gopinath G.R."/>
            <person name="Harbottle H."/>
            <person name="Cotta M.A."/>
            <person name="Luo Y."/>
            <person name="Henderson C."/>
            <person name="Teri P."/>
            <person name="Soppet D."/>
            <person name="Rasmussen M."/>
            <person name="Whitehead T.R."/>
            <person name="Davidson M."/>
        </authorList>
    </citation>
    <scope>NUCLEOTIDE SEQUENCE [LARGE SCALE GENOMIC DNA]</scope>
    <source>
        <strain evidence="16 17">JB1</strain>
    </source>
</reference>
<keyword evidence="5 13" id="KW-0808">Transferase</keyword>
<dbReference type="InterPro" id="IPR005467">
    <property type="entry name" value="His_kinase_dom"/>
</dbReference>
<dbReference type="InterPro" id="IPR050482">
    <property type="entry name" value="Sensor_HK_TwoCompSys"/>
</dbReference>
<keyword evidence="4" id="KW-0597">Phosphoprotein</keyword>
<dbReference type="InterPro" id="IPR003594">
    <property type="entry name" value="HATPase_dom"/>
</dbReference>
<dbReference type="Gene3D" id="1.20.5.1930">
    <property type="match status" value="1"/>
</dbReference>
<keyword evidence="9 13" id="KW-0067">ATP-binding</keyword>
<gene>
    <name evidence="16" type="ORF">H702_00040</name>
</gene>
<keyword evidence="3 13" id="KW-1003">Cell membrane</keyword>
<dbReference type="PIRSF" id="PIRSF037431">
    <property type="entry name" value="STHK_LiaS"/>
    <property type="match status" value="1"/>
</dbReference>
<dbReference type="Pfam" id="PF07730">
    <property type="entry name" value="HisKA_3"/>
    <property type="match status" value="1"/>
</dbReference>
<dbReference type="PANTHER" id="PTHR24421:SF37">
    <property type="entry name" value="SENSOR HISTIDINE KINASE NARS"/>
    <property type="match status" value="1"/>
</dbReference>
<dbReference type="PROSITE" id="PS50109">
    <property type="entry name" value="HIS_KIN"/>
    <property type="match status" value="1"/>
</dbReference>
<dbReference type="GO" id="GO:0046983">
    <property type="term" value="F:protein dimerization activity"/>
    <property type="evidence" value="ECO:0007669"/>
    <property type="project" value="InterPro"/>
</dbReference>
<dbReference type="GO" id="GO:0005886">
    <property type="term" value="C:plasma membrane"/>
    <property type="evidence" value="ECO:0007669"/>
    <property type="project" value="UniProtKB-SubCell"/>
</dbReference>
<dbReference type="EMBL" id="AUZH01000001">
    <property type="protein sequence ID" value="KFN88809.1"/>
    <property type="molecule type" value="Genomic_DNA"/>
</dbReference>
<proteinExistence type="predicted"/>
<dbReference type="Proteomes" id="UP000029382">
    <property type="component" value="Unassembled WGS sequence"/>
</dbReference>
<keyword evidence="12 13" id="KW-0472">Membrane</keyword>
<organism evidence="16 17">
    <name type="scientific">Streptococcus equinus JB1</name>
    <dbReference type="NCBI Taxonomy" id="1294274"/>
    <lineage>
        <taxon>Bacteria</taxon>
        <taxon>Bacillati</taxon>
        <taxon>Bacillota</taxon>
        <taxon>Bacilli</taxon>
        <taxon>Lactobacillales</taxon>
        <taxon>Streptococcaceae</taxon>
        <taxon>Streptococcus</taxon>
    </lineage>
</organism>
<evidence type="ECO:0000256" key="7">
    <source>
        <dbReference type="ARBA" id="ARBA00022741"/>
    </source>
</evidence>
<evidence type="ECO:0000256" key="14">
    <source>
        <dbReference type="SAM" id="Phobius"/>
    </source>
</evidence>
<dbReference type="GO" id="GO:0005524">
    <property type="term" value="F:ATP binding"/>
    <property type="evidence" value="ECO:0007669"/>
    <property type="project" value="UniProtKB-UniRule"/>
</dbReference>
<comment type="catalytic activity">
    <reaction evidence="1 13">
        <text>ATP + protein L-histidine = ADP + protein N-phospho-L-histidine.</text>
        <dbReference type="EC" id="2.7.13.3"/>
    </reaction>
</comment>
<dbReference type="InterPro" id="IPR017202">
    <property type="entry name" value="LiaS/VraS"/>
</dbReference>
<evidence type="ECO:0000313" key="17">
    <source>
        <dbReference type="Proteomes" id="UP000029382"/>
    </source>
</evidence>
<comment type="caution">
    <text evidence="16">The sequence shown here is derived from an EMBL/GenBank/DDBJ whole genome shotgun (WGS) entry which is preliminary data.</text>
</comment>
<dbReference type="SUPFAM" id="SSF55874">
    <property type="entry name" value="ATPase domain of HSP90 chaperone/DNA topoisomerase II/histidine kinase"/>
    <property type="match status" value="1"/>
</dbReference>
<feature type="transmembrane region" description="Helical" evidence="14">
    <location>
        <begin position="51"/>
        <end position="73"/>
    </location>
</feature>
<sequence length="347" mass="40041">MLRWCVNEKHHFLLLILYASIIIISIVVVVLDSLELHLKSLITDFWMGERFVFSIVFLILAVTILLLLLWVILDDNSKRSINQNLRRILNNQEVSLDEDTEINTNLSRLSKKMTHLTNSLQNTENSRIQNGQEIVEQERKRIARDLHDTVSQELFASSMILSGVSANLDQIERDQLEFQLTAVESMLQNAQKDLRILLLHLRPTELENKTLSEGFDILLKELTDKSSIEVVYKKNIEKLPKKIEDNVFRIAQEFISNTLKHAKATRLEVYLNQTETELQLKMVDNGVGFDMDERHDLSYGLNNIEERVDDMAGTMTLLSQKGKGVSMDIRLPLVKGENKEKEDDPEN</sequence>
<evidence type="ECO:0000256" key="9">
    <source>
        <dbReference type="ARBA" id="ARBA00022840"/>
    </source>
</evidence>
<feature type="domain" description="Histidine kinase" evidence="15">
    <location>
        <begin position="249"/>
        <end position="335"/>
    </location>
</feature>
<dbReference type="Gene3D" id="3.30.565.10">
    <property type="entry name" value="Histidine kinase-like ATPase, C-terminal domain"/>
    <property type="match status" value="1"/>
</dbReference>
<keyword evidence="6 14" id="KW-0812">Transmembrane</keyword>
<accession>A0A091BVP7</accession>
<dbReference type="GO" id="GO:0000155">
    <property type="term" value="F:phosphorelay sensor kinase activity"/>
    <property type="evidence" value="ECO:0007669"/>
    <property type="project" value="UniProtKB-UniRule"/>
</dbReference>
<evidence type="ECO:0000256" key="8">
    <source>
        <dbReference type="ARBA" id="ARBA00022777"/>
    </source>
</evidence>
<keyword evidence="11 13" id="KW-0902">Two-component regulatory system</keyword>
<evidence type="ECO:0000256" key="5">
    <source>
        <dbReference type="ARBA" id="ARBA00022679"/>
    </source>
</evidence>
<dbReference type="CDD" id="cd16917">
    <property type="entry name" value="HATPase_UhpB-NarQ-NarX-like"/>
    <property type="match status" value="1"/>
</dbReference>